<evidence type="ECO:0000313" key="3">
    <source>
        <dbReference type="EMBL" id="WMV29647.1"/>
    </source>
</evidence>
<proteinExistence type="predicted"/>
<evidence type="ECO:0000313" key="4">
    <source>
        <dbReference type="Proteomes" id="UP001234989"/>
    </source>
</evidence>
<evidence type="ECO:0000259" key="2">
    <source>
        <dbReference type="Pfam" id="PF17919"/>
    </source>
</evidence>
<protein>
    <recommendedName>
        <fullName evidence="2">Reverse transcriptase/retrotransposon-derived protein RNase H-like domain-containing protein</fullName>
    </recommendedName>
</protein>
<dbReference type="PANTHER" id="PTHR37984:SF5">
    <property type="entry name" value="PROTEIN NYNRIN-LIKE"/>
    <property type="match status" value="1"/>
</dbReference>
<dbReference type="FunFam" id="3.30.70.270:FF:000020">
    <property type="entry name" value="Transposon Tf2-6 polyprotein-like Protein"/>
    <property type="match status" value="1"/>
</dbReference>
<accession>A0AAF0TR23</accession>
<feature type="domain" description="Reverse transcriptase/retrotransposon-derived protein RNase H-like" evidence="2">
    <location>
        <begin position="124"/>
        <end position="175"/>
    </location>
</feature>
<dbReference type="GO" id="GO:0003824">
    <property type="term" value="F:catalytic activity"/>
    <property type="evidence" value="ECO:0007669"/>
    <property type="project" value="UniProtKB-KW"/>
</dbReference>
<organism evidence="3 4">
    <name type="scientific">Solanum verrucosum</name>
    <dbReference type="NCBI Taxonomy" id="315347"/>
    <lineage>
        <taxon>Eukaryota</taxon>
        <taxon>Viridiplantae</taxon>
        <taxon>Streptophyta</taxon>
        <taxon>Embryophyta</taxon>
        <taxon>Tracheophyta</taxon>
        <taxon>Spermatophyta</taxon>
        <taxon>Magnoliopsida</taxon>
        <taxon>eudicotyledons</taxon>
        <taxon>Gunneridae</taxon>
        <taxon>Pentapetalae</taxon>
        <taxon>asterids</taxon>
        <taxon>lamiids</taxon>
        <taxon>Solanales</taxon>
        <taxon>Solanaceae</taxon>
        <taxon>Solanoideae</taxon>
        <taxon>Solaneae</taxon>
        <taxon>Solanum</taxon>
    </lineage>
</organism>
<dbReference type="AlphaFoldDB" id="A0AAF0TR23"/>
<dbReference type="SUPFAM" id="SSF56672">
    <property type="entry name" value="DNA/RNA polymerases"/>
    <property type="match status" value="1"/>
</dbReference>
<dbReference type="InterPro" id="IPR041577">
    <property type="entry name" value="RT_RNaseH_2"/>
</dbReference>
<dbReference type="InterPro" id="IPR043128">
    <property type="entry name" value="Rev_trsase/Diguanyl_cyclase"/>
</dbReference>
<keyword evidence="4" id="KW-1185">Reference proteome</keyword>
<gene>
    <name evidence="3" type="ORF">MTR67_023032</name>
</gene>
<sequence length="218" mass="25067">MVEDTIEVLMHDFSVVGDYFHRYIYHLAEVLKRCEDCNLVLNWEKCHFMVKEGIVVSHLISEKGIDVDQAKVEVIEKLPPPISVKGVRSFLGHAGFYWRFIKDFSKIAHPLCKLLEKESKFDFDDACLIAFGELKEKLITAPIISSPDWGQPFEVICDASGVVLGVVIVHTDHSALRYLMAKKDVKPRLIRWVLLLQEFNVEKERKGCDLLKAKRIIK</sequence>
<dbReference type="Gene3D" id="3.30.70.270">
    <property type="match status" value="2"/>
</dbReference>
<keyword evidence="1" id="KW-0511">Multifunctional enzyme</keyword>
<reference evidence="3" key="1">
    <citation type="submission" date="2023-08" db="EMBL/GenBank/DDBJ databases">
        <title>A de novo genome assembly of Solanum verrucosum Schlechtendal, a Mexican diploid species geographically isolated from the other diploid A-genome species in potato relatives.</title>
        <authorList>
            <person name="Hosaka K."/>
        </authorList>
    </citation>
    <scope>NUCLEOTIDE SEQUENCE</scope>
    <source>
        <tissue evidence="3">Young leaves</tissue>
    </source>
</reference>
<dbReference type="InterPro" id="IPR050951">
    <property type="entry name" value="Retrovirus_Pol_polyprotein"/>
</dbReference>
<dbReference type="InterPro" id="IPR043502">
    <property type="entry name" value="DNA/RNA_pol_sf"/>
</dbReference>
<dbReference type="Proteomes" id="UP001234989">
    <property type="component" value="Chromosome 5"/>
</dbReference>
<dbReference type="EMBL" id="CP133616">
    <property type="protein sequence ID" value="WMV29647.1"/>
    <property type="molecule type" value="Genomic_DNA"/>
</dbReference>
<dbReference type="Pfam" id="PF17919">
    <property type="entry name" value="RT_RNaseH_2"/>
    <property type="match status" value="1"/>
</dbReference>
<dbReference type="PANTHER" id="PTHR37984">
    <property type="entry name" value="PROTEIN CBG26694"/>
    <property type="match status" value="1"/>
</dbReference>
<evidence type="ECO:0000256" key="1">
    <source>
        <dbReference type="ARBA" id="ARBA00023268"/>
    </source>
</evidence>
<name>A0AAF0TR23_SOLVR</name>